<evidence type="ECO:0000313" key="3">
    <source>
        <dbReference type="WBParaSite" id="NBR_0001677901-mRNA-1"/>
    </source>
</evidence>
<reference evidence="1 2" key="2">
    <citation type="submission" date="2018-11" db="EMBL/GenBank/DDBJ databases">
        <authorList>
            <consortium name="Pathogen Informatics"/>
        </authorList>
    </citation>
    <scope>NUCLEOTIDE SEQUENCE [LARGE SCALE GENOMIC DNA]</scope>
</reference>
<keyword evidence="2" id="KW-1185">Reference proteome</keyword>
<dbReference type="EMBL" id="UYSL01022392">
    <property type="protein sequence ID" value="VDL80375.1"/>
    <property type="molecule type" value="Genomic_DNA"/>
</dbReference>
<evidence type="ECO:0000313" key="2">
    <source>
        <dbReference type="Proteomes" id="UP000271162"/>
    </source>
</evidence>
<dbReference type="WBParaSite" id="NBR_0001677901-mRNA-1">
    <property type="protein sequence ID" value="NBR_0001677901-mRNA-1"/>
    <property type="gene ID" value="NBR_0001677901"/>
</dbReference>
<accession>A0A0N4YIN2</accession>
<protein>
    <submittedName>
        <fullName evidence="1 3">Uncharacterized protein</fullName>
    </submittedName>
</protein>
<name>A0A0N4YIN2_NIPBR</name>
<dbReference type="Proteomes" id="UP000271162">
    <property type="component" value="Unassembled WGS sequence"/>
</dbReference>
<evidence type="ECO:0000313" key="1">
    <source>
        <dbReference type="EMBL" id="VDL80375.1"/>
    </source>
</evidence>
<dbReference type="AlphaFoldDB" id="A0A0N4YIN2"/>
<gene>
    <name evidence="1" type="ORF">NBR_LOCUS16780</name>
</gene>
<sequence>MVDSSVKNFQFLLSIRNGEVEEDDGGRIDLPTESKSSGDLLDDSVKNSALWAHFRQHRLRNNMRAATSGPSWRQFLLSIQNGEVEKDDGGRIKLPTELKFSGDLLAEVFGYQITNERRRRTDRFYYRFPQQLKSGEFASPCP</sequence>
<reference evidence="3" key="1">
    <citation type="submission" date="2017-02" db="UniProtKB">
        <authorList>
            <consortium name="WormBaseParasite"/>
        </authorList>
    </citation>
    <scope>IDENTIFICATION</scope>
</reference>
<dbReference type="STRING" id="27835.A0A0N4YIN2"/>
<proteinExistence type="predicted"/>
<organism evidence="3">
    <name type="scientific">Nippostrongylus brasiliensis</name>
    <name type="common">Rat hookworm</name>
    <dbReference type="NCBI Taxonomy" id="27835"/>
    <lineage>
        <taxon>Eukaryota</taxon>
        <taxon>Metazoa</taxon>
        <taxon>Ecdysozoa</taxon>
        <taxon>Nematoda</taxon>
        <taxon>Chromadorea</taxon>
        <taxon>Rhabditida</taxon>
        <taxon>Rhabditina</taxon>
        <taxon>Rhabditomorpha</taxon>
        <taxon>Strongyloidea</taxon>
        <taxon>Heligmosomidae</taxon>
        <taxon>Nippostrongylus</taxon>
    </lineage>
</organism>